<gene>
    <name evidence="2" type="ORF">GCM10007423_09610</name>
</gene>
<evidence type="ECO:0000313" key="3">
    <source>
        <dbReference type="Proteomes" id="UP000600214"/>
    </source>
</evidence>
<comment type="caution">
    <text evidence="2">The sequence shown here is derived from an EMBL/GenBank/DDBJ whole genome shotgun (WGS) entry which is preliminary data.</text>
</comment>
<keyword evidence="3" id="KW-1185">Reference proteome</keyword>
<reference evidence="3" key="1">
    <citation type="journal article" date="2019" name="Int. J. Syst. Evol. Microbiol.">
        <title>The Global Catalogue of Microorganisms (GCM) 10K type strain sequencing project: providing services to taxonomists for standard genome sequencing and annotation.</title>
        <authorList>
            <consortium name="The Broad Institute Genomics Platform"/>
            <consortium name="The Broad Institute Genome Sequencing Center for Infectious Disease"/>
            <person name="Wu L."/>
            <person name="Ma J."/>
        </authorList>
    </citation>
    <scope>NUCLEOTIDE SEQUENCE [LARGE SCALE GENOMIC DNA]</scope>
    <source>
        <strain evidence="3">CGMCC 1.15288</strain>
    </source>
</reference>
<dbReference type="Pfam" id="PF13568">
    <property type="entry name" value="OMP_b-brl_2"/>
    <property type="match status" value="1"/>
</dbReference>
<sequence>MKLFPFSITLIITLQTFVYGQSTDRFPRWHFGAVAGPNFTIYVPKTAGFDAVPGVMTGVDLGYRLQTSPKGWSLHLQPYFLGSRTSTEFGTRGTASYSKTKSKTRAIYLPLLVRYTITGGKVRPFAEIGTVWNVWNRWYFKSTFCDNAGCYDIGGDWETVSSKERRFSALVSAGVQVDVGKVTIPITVRVLQLLKKKETFYEPFSGSEYTIPTVRTIQVTTGITF</sequence>
<name>A0ABQ1YGZ4_9BACT</name>
<feature type="domain" description="Outer membrane protein beta-barrel" evidence="1">
    <location>
        <begin position="25"/>
        <end position="181"/>
    </location>
</feature>
<dbReference type="EMBL" id="BMIA01000001">
    <property type="protein sequence ID" value="GGH25414.1"/>
    <property type="molecule type" value="Genomic_DNA"/>
</dbReference>
<dbReference type="Proteomes" id="UP000600214">
    <property type="component" value="Unassembled WGS sequence"/>
</dbReference>
<dbReference type="InterPro" id="IPR025665">
    <property type="entry name" value="Beta-barrel_OMP_2"/>
</dbReference>
<organism evidence="2 3">
    <name type="scientific">Dyadobacter endophyticus</name>
    <dbReference type="NCBI Taxonomy" id="1749036"/>
    <lineage>
        <taxon>Bacteria</taxon>
        <taxon>Pseudomonadati</taxon>
        <taxon>Bacteroidota</taxon>
        <taxon>Cytophagia</taxon>
        <taxon>Cytophagales</taxon>
        <taxon>Spirosomataceae</taxon>
        <taxon>Dyadobacter</taxon>
    </lineage>
</organism>
<evidence type="ECO:0000313" key="2">
    <source>
        <dbReference type="EMBL" id="GGH25414.1"/>
    </source>
</evidence>
<dbReference type="SUPFAM" id="SSF103515">
    <property type="entry name" value="Autotransporter"/>
    <property type="match status" value="1"/>
</dbReference>
<dbReference type="RefSeq" id="WP_188929179.1">
    <property type="nucleotide sequence ID" value="NZ_BMIA01000001.1"/>
</dbReference>
<protein>
    <recommendedName>
        <fullName evidence="1">Outer membrane protein beta-barrel domain-containing protein</fullName>
    </recommendedName>
</protein>
<proteinExistence type="predicted"/>
<accession>A0ABQ1YGZ4</accession>
<dbReference type="InterPro" id="IPR036709">
    <property type="entry name" value="Autotransporte_beta_dom_sf"/>
</dbReference>
<evidence type="ECO:0000259" key="1">
    <source>
        <dbReference type="Pfam" id="PF13568"/>
    </source>
</evidence>